<dbReference type="FunFam" id="3.40.1370.10:FF:000011">
    <property type="entry name" value="50S ribosomal protein L4"/>
    <property type="match status" value="1"/>
</dbReference>
<protein>
    <recommendedName>
        <fullName evidence="4">Large ribosomal subunit protein uL4</fullName>
    </recommendedName>
    <alternativeName>
        <fullName evidence="5">60S ribosomal protein L4</fullName>
    </alternativeName>
</protein>
<keyword evidence="8" id="KW-1185">Reference proteome</keyword>
<dbReference type="Pfam" id="PF14374">
    <property type="entry name" value="Ribos_L4_asso_C"/>
    <property type="match status" value="1"/>
</dbReference>
<reference evidence="7" key="1">
    <citation type="submission" date="2021-01" db="EMBL/GenBank/DDBJ databases">
        <authorList>
            <consortium name="Genoscope - CEA"/>
            <person name="William W."/>
        </authorList>
    </citation>
    <scope>NUCLEOTIDE SEQUENCE</scope>
</reference>
<evidence type="ECO:0000259" key="6">
    <source>
        <dbReference type="Pfam" id="PF14374"/>
    </source>
</evidence>
<evidence type="ECO:0000256" key="1">
    <source>
        <dbReference type="ARBA" id="ARBA00010528"/>
    </source>
</evidence>
<dbReference type="GO" id="GO:0003735">
    <property type="term" value="F:structural constituent of ribosome"/>
    <property type="evidence" value="ECO:0007669"/>
    <property type="project" value="InterPro"/>
</dbReference>
<dbReference type="AlphaFoldDB" id="A0A8S1QA44"/>
<dbReference type="InterPro" id="IPR025755">
    <property type="entry name" value="Ribos_uL4_C_dom"/>
</dbReference>
<evidence type="ECO:0000256" key="2">
    <source>
        <dbReference type="ARBA" id="ARBA00022980"/>
    </source>
</evidence>
<proteinExistence type="inferred from homology"/>
<dbReference type="Proteomes" id="UP000692954">
    <property type="component" value="Unassembled WGS sequence"/>
</dbReference>
<keyword evidence="2" id="KW-0689">Ribosomal protein</keyword>
<evidence type="ECO:0000256" key="3">
    <source>
        <dbReference type="ARBA" id="ARBA00023274"/>
    </source>
</evidence>
<gene>
    <name evidence="7" type="ORF">PSON_ATCC_30995.1.T1000112</name>
</gene>
<dbReference type="GO" id="GO:0005840">
    <property type="term" value="C:ribosome"/>
    <property type="evidence" value="ECO:0007669"/>
    <property type="project" value="UniProtKB-KW"/>
</dbReference>
<dbReference type="InterPro" id="IPR045240">
    <property type="entry name" value="Ribosomal_uL4_euk/arch"/>
</dbReference>
<dbReference type="EMBL" id="CAJJDN010000100">
    <property type="protein sequence ID" value="CAD8112273.1"/>
    <property type="molecule type" value="Genomic_DNA"/>
</dbReference>
<accession>A0A8S1QA44</accession>
<dbReference type="PANTHER" id="PTHR19431">
    <property type="entry name" value="60S RIBOSOMAL PROTEIN L4"/>
    <property type="match status" value="1"/>
</dbReference>
<organism evidence="7 8">
    <name type="scientific">Paramecium sonneborni</name>
    <dbReference type="NCBI Taxonomy" id="65129"/>
    <lineage>
        <taxon>Eukaryota</taxon>
        <taxon>Sar</taxon>
        <taxon>Alveolata</taxon>
        <taxon>Ciliophora</taxon>
        <taxon>Intramacronucleata</taxon>
        <taxon>Oligohymenophorea</taxon>
        <taxon>Peniculida</taxon>
        <taxon>Parameciidae</taxon>
        <taxon>Paramecium</taxon>
    </lineage>
</organism>
<dbReference type="GO" id="GO:0006412">
    <property type="term" value="P:translation"/>
    <property type="evidence" value="ECO:0007669"/>
    <property type="project" value="InterPro"/>
</dbReference>
<comment type="caution">
    <text evidence="7">The sequence shown here is derived from an EMBL/GenBank/DDBJ whole genome shotgun (WGS) entry which is preliminary data.</text>
</comment>
<dbReference type="InterPro" id="IPR002136">
    <property type="entry name" value="Ribosomal_uL4"/>
</dbReference>
<evidence type="ECO:0000313" key="8">
    <source>
        <dbReference type="Proteomes" id="UP000692954"/>
    </source>
</evidence>
<evidence type="ECO:0000256" key="5">
    <source>
        <dbReference type="ARBA" id="ARBA00035353"/>
    </source>
</evidence>
<feature type="domain" description="Large ribosomal subunit protein uL4 C-terminal" evidence="6">
    <location>
        <begin position="278"/>
        <end position="351"/>
    </location>
</feature>
<evidence type="ECO:0000256" key="4">
    <source>
        <dbReference type="ARBA" id="ARBA00035244"/>
    </source>
</evidence>
<dbReference type="Pfam" id="PF00573">
    <property type="entry name" value="Ribosomal_L4"/>
    <property type="match status" value="1"/>
</dbReference>
<dbReference type="GO" id="GO:1990904">
    <property type="term" value="C:ribonucleoprotein complex"/>
    <property type="evidence" value="ECO:0007669"/>
    <property type="project" value="UniProtKB-KW"/>
</dbReference>
<dbReference type="OrthoDB" id="10259785at2759"/>
<sequence>MTSVPLVSVFSADDSTKVTAKHIPLPAVFQTPIRPDIVSFVHTNIAKNRRQAHAVNPQAGMQHSAESWGTGRAVARIPRVSGSGTHRSGQAAFGNQCRKGRMSLPIKVWRRWHRRVNIKQKRHAAASAVAATGIVPLVLARGHRISQVPQIPLVVEDKIESYEKTTDALNFLKRFGAFEDVQKVVSTKVVRAGISKQRGKKYRVRKGPLVVYFNENAKLLKAFRNVPGVEVVNVTRLNLLQLAPGGQLGRFVIWTQSAFAHLDKLFGTYRYASVLKDGYQLLRPLLTNPDLARIINSNQVQEKVQPAKTTTVLHEVQKKNPLRNTKAMDRLNPYARKQRAAAIAAIKANTKGTKKIKKNKALKKASRAAFNKVSSALNDATNAAVQEEQDIKVKYFSVQKGAAQAE</sequence>
<keyword evidence="3" id="KW-0687">Ribonucleoprotein</keyword>
<name>A0A8S1QA44_9CILI</name>
<evidence type="ECO:0000313" key="7">
    <source>
        <dbReference type="EMBL" id="CAD8112273.1"/>
    </source>
</evidence>
<comment type="similarity">
    <text evidence="1">Belongs to the universal ribosomal protein uL4 family.</text>
</comment>